<keyword evidence="1" id="KW-0378">Hydrolase</keyword>
<evidence type="ECO:0000259" key="2">
    <source>
        <dbReference type="Pfam" id="PF00128"/>
    </source>
</evidence>
<dbReference type="GO" id="GO:0004556">
    <property type="term" value="F:alpha-amylase activity"/>
    <property type="evidence" value="ECO:0007669"/>
    <property type="project" value="TreeGrafter"/>
</dbReference>
<evidence type="ECO:0000313" key="4">
    <source>
        <dbReference type="Proteomes" id="UP000018890"/>
    </source>
</evidence>
<dbReference type="SUPFAM" id="SSF51445">
    <property type="entry name" value="(Trans)glycosidases"/>
    <property type="match status" value="1"/>
</dbReference>
<dbReference type="GO" id="GO:0009313">
    <property type="term" value="P:oligosaccharide catabolic process"/>
    <property type="evidence" value="ECO:0007669"/>
    <property type="project" value="TreeGrafter"/>
</dbReference>
<dbReference type="EMBL" id="BAUT01000033">
    <property type="protein sequence ID" value="GAE26819.1"/>
    <property type="molecule type" value="Genomic_DNA"/>
</dbReference>
<evidence type="ECO:0000313" key="3">
    <source>
        <dbReference type="EMBL" id="GAE26819.1"/>
    </source>
</evidence>
<feature type="domain" description="Glycosyl hydrolase family 13 catalytic" evidence="2">
    <location>
        <begin position="1"/>
        <end position="65"/>
    </location>
</feature>
<dbReference type="InterPro" id="IPR006047">
    <property type="entry name" value="GH13_cat_dom"/>
</dbReference>
<accession>W4Q616</accession>
<keyword evidence="1" id="KW-0326">Glycosidase</keyword>
<dbReference type="Proteomes" id="UP000018890">
    <property type="component" value="Unassembled WGS sequence"/>
</dbReference>
<keyword evidence="4" id="KW-1185">Reference proteome</keyword>
<protein>
    <submittedName>
        <fullName evidence="3">Alpha-glucosidase</fullName>
    </submittedName>
</protein>
<dbReference type="Pfam" id="PF00128">
    <property type="entry name" value="Alpha-amylase"/>
    <property type="match status" value="1"/>
</dbReference>
<dbReference type="InterPro" id="IPR017853">
    <property type="entry name" value="GH"/>
</dbReference>
<dbReference type="Gene3D" id="3.90.400.10">
    <property type="entry name" value="Oligo-1,6-glucosidase, Domain 2"/>
    <property type="match status" value="1"/>
</dbReference>
<dbReference type="STRING" id="1236970.JCM9140_2921"/>
<dbReference type="Gene3D" id="3.20.20.80">
    <property type="entry name" value="Glycosidases"/>
    <property type="match status" value="1"/>
</dbReference>
<sequence length="81" mass="9541">MHLFSTKQPDLNWENKEVRDALYEMMNWWMDKGIDGFRVDAISHIKKIEGLPDLPNPDGLEVVPSFEGHMNREGIHESYRK</sequence>
<dbReference type="InterPro" id="IPR045857">
    <property type="entry name" value="O16G_dom_2"/>
</dbReference>
<gene>
    <name evidence="3" type="ORF">JCM9140_2921</name>
</gene>
<comment type="caution">
    <text evidence="3">The sequence shown here is derived from an EMBL/GenBank/DDBJ whole genome shotgun (WGS) entry which is preliminary data.</text>
</comment>
<organism evidence="3 4">
    <name type="scientific">Halalkalibacter wakoensis JCM 9140</name>
    <dbReference type="NCBI Taxonomy" id="1236970"/>
    <lineage>
        <taxon>Bacteria</taxon>
        <taxon>Bacillati</taxon>
        <taxon>Bacillota</taxon>
        <taxon>Bacilli</taxon>
        <taxon>Bacillales</taxon>
        <taxon>Bacillaceae</taxon>
        <taxon>Halalkalibacter</taxon>
    </lineage>
</organism>
<proteinExistence type="predicted"/>
<evidence type="ECO:0000256" key="1">
    <source>
        <dbReference type="ARBA" id="ARBA00023295"/>
    </source>
</evidence>
<dbReference type="PANTHER" id="PTHR10357">
    <property type="entry name" value="ALPHA-AMYLASE FAMILY MEMBER"/>
    <property type="match status" value="1"/>
</dbReference>
<dbReference type="PANTHER" id="PTHR10357:SF178">
    <property type="entry name" value="OLIGO-1,6-GLUCOSIDASE 3-RELATED"/>
    <property type="match status" value="1"/>
</dbReference>
<reference evidence="3" key="1">
    <citation type="journal article" date="2014" name="Genome Announc.">
        <title>Draft Genome Sequences of Three Alkaliphilic Bacillus Strains, Bacillus wakoensis JCM 9140T, Bacillus akibai JCM 9157T, and Bacillus hemicellulosilyticus JCM 9152T.</title>
        <authorList>
            <person name="Yuki M."/>
            <person name="Oshima K."/>
            <person name="Suda W."/>
            <person name="Oshida Y."/>
            <person name="Kitamura K."/>
            <person name="Iida T."/>
            <person name="Hattori M."/>
            <person name="Ohkuma M."/>
        </authorList>
    </citation>
    <scope>NUCLEOTIDE SEQUENCE [LARGE SCALE GENOMIC DNA]</scope>
    <source>
        <strain evidence="3">JCM 9140</strain>
    </source>
</reference>
<dbReference type="AlphaFoldDB" id="W4Q616"/>
<name>W4Q616_9BACI</name>